<comment type="caution">
    <text evidence="2">The sequence shown here is derived from an EMBL/GenBank/DDBJ whole genome shotgun (WGS) entry which is preliminary data.</text>
</comment>
<gene>
    <name evidence="2" type="ORF">NKG59_15585</name>
</gene>
<feature type="coiled-coil region" evidence="1">
    <location>
        <begin position="11"/>
        <end position="45"/>
    </location>
</feature>
<dbReference type="AlphaFoldDB" id="A0AA41WVW4"/>
<name>A0AA41WVW4_9RALS</name>
<dbReference type="EMBL" id="JAMYWC010000004">
    <property type="protein sequence ID" value="MCP1173783.1"/>
    <property type="molecule type" value="Genomic_DNA"/>
</dbReference>
<evidence type="ECO:0000313" key="3">
    <source>
        <dbReference type="Proteomes" id="UP001162793"/>
    </source>
</evidence>
<dbReference type="Proteomes" id="UP001162793">
    <property type="component" value="Unassembled WGS sequence"/>
</dbReference>
<sequence>MGWPAPNDVVLDKNESRRRLYRNRRDALKREIEELRERKEERERRSSADPTLDAIVDLLRSQAFDDWYHALTGESSVDWVDSVLNVSPKFLHPIGMTMVEWIEFSYKNMVHKHRMRHSGYKLLVAEEIRNCKDSHRRRRLQQRLATPRWADPSEIAKIYRQRDRLNKQTGIAHEVDHIVPIQHPLVCGLHVEHNLRVITKTRNQAKLNHFMVD</sequence>
<protein>
    <recommendedName>
        <fullName evidence="4">HNH nuclease domain-containing protein</fullName>
    </recommendedName>
</protein>
<evidence type="ECO:0008006" key="4">
    <source>
        <dbReference type="Google" id="ProtNLM"/>
    </source>
</evidence>
<keyword evidence="3" id="KW-1185">Reference proteome</keyword>
<accession>A0AA41WVW4</accession>
<keyword evidence="1" id="KW-0175">Coiled coil</keyword>
<evidence type="ECO:0000313" key="2">
    <source>
        <dbReference type="EMBL" id="MCP1173783.1"/>
    </source>
</evidence>
<dbReference type="RefSeq" id="WP_253538483.1">
    <property type="nucleotide sequence ID" value="NZ_JAMYWC010000004.1"/>
</dbReference>
<reference evidence="3" key="1">
    <citation type="journal article" date="2023" name="Front. Microbiol.">
        <title>Ralstonia chuxiongensis sp. nov., Ralstonia mojiangensis sp. nov., and Ralstonia soli sp. nov., isolated from tobacco fields, are three novel species in the family Burkholderiaceae.</title>
        <authorList>
            <person name="Lu C.H."/>
            <person name="Zhang Y.Y."/>
            <person name="Jiang N."/>
            <person name="Chen W."/>
            <person name="Shao X."/>
            <person name="Zhao Z.M."/>
            <person name="Lu W.L."/>
            <person name="Hu X."/>
            <person name="Xi Y.X."/>
            <person name="Zou S.Y."/>
            <person name="Wei Q.J."/>
            <person name="Lin Z.L."/>
            <person name="Gong L."/>
            <person name="Gai X.T."/>
            <person name="Zhang L.Q."/>
            <person name="Li J.Y."/>
            <person name="Jin Y."/>
            <person name="Xia Z.Y."/>
        </authorList>
    </citation>
    <scope>NUCLEOTIDE SEQUENCE [LARGE SCALE GENOMIC DNA]</scope>
    <source>
        <strain evidence="3">21YRMH01-3</strain>
    </source>
</reference>
<evidence type="ECO:0000256" key="1">
    <source>
        <dbReference type="SAM" id="Coils"/>
    </source>
</evidence>
<organism evidence="2 3">
    <name type="scientific">Ralstonia chuxiongensis</name>
    <dbReference type="NCBI Taxonomy" id="2957504"/>
    <lineage>
        <taxon>Bacteria</taxon>
        <taxon>Pseudomonadati</taxon>
        <taxon>Pseudomonadota</taxon>
        <taxon>Betaproteobacteria</taxon>
        <taxon>Burkholderiales</taxon>
        <taxon>Burkholderiaceae</taxon>
        <taxon>Ralstonia</taxon>
    </lineage>
</organism>
<proteinExistence type="predicted"/>